<dbReference type="Proteomes" id="UP000184532">
    <property type="component" value="Unassembled WGS sequence"/>
</dbReference>
<dbReference type="OrthoDB" id="679784at2"/>
<proteinExistence type="predicted"/>
<dbReference type="RefSeq" id="WP_073176620.1">
    <property type="nucleotide sequence ID" value="NZ_FQWL01000001.1"/>
</dbReference>
<protein>
    <recommendedName>
        <fullName evidence="4">Collagen triple helix repeat-containing protein</fullName>
    </recommendedName>
</protein>
<dbReference type="AlphaFoldDB" id="A0A1M5IP59"/>
<dbReference type="STRING" id="570519.SAMN04488116_0838"/>
<feature type="signal peptide" evidence="1">
    <location>
        <begin position="1"/>
        <end position="24"/>
    </location>
</feature>
<keyword evidence="3" id="KW-1185">Reference proteome</keyword>
<accession>A0A1M5IP59</accession>
<name>A0A1M5IP59_9FLAO</name>
<feature type="chain" id="PRO_5012025099" description="Collagen triple helix repeat-containing protein" evidence="1">
    <location>
        <begin position="25"/>
        <end position="180"/>
    </location>
</feature>
<keyword evidence="1" id="KW-0732">Signal</keyword>
<dbReference type="Gene3D" id="1.20.5.320">
    <property type="entry name" value="6-Phosphogluconate Dehydrogenase, domain 3"/>
    <property type="match status" value="1"/>
</dbReference>
<sequence length="180" mass="18973">MKNISFFGTIGVAICLVLFSSCSAEDGADGAIGPQGEQGIQGEPGANGNANVIASEWLDVSFTPLIRDVLTATLMDDRITTAMTNNSVFLLYGRNGATQPESTVSIPFTEPILGVSFYYILDTSIGELEILGVSLDGSTPTVGVINQVRFVIIPSGTNSLSQENPTYGELVKQLGLDYGD</sequence>
<gene>
    <name evidence="2" type="ORF">SAMN04488116_0838</name>
</gene>
<reference evidence="3" key="1">
    <citation type="submission" date="2016-11" db="EMBL/GenBank/DDBJ databases">
        <authorList>
            <person name="Varghese N."/>
            <person name="Submissions S."/>
        </authorList>
    </citation>
    <scope>NUCLEOTIDE SEQUENCE [LARGE SCALE GENOMIC DNA]</scope>
    <source>
        <strain evidence="3">DSM 22638</strain>
    </source>
</reference>
<organism evidence="2 3">
    <name type="scientific">Flagellimonas flava</name>
    <dbReference type="NCBI Taxonomy" id="570519"/>
    <lineage>
        <taxon>Bacteria</taxon>
        <taxon>Pseudomonadati</taxon>
        <taxon>Bacteroidota</taxon>
        <taxon>Flavobacteriia</taxon>
        <taxon>Flavobacteriales</taxon>
        <taxon>Flavobacteriaceae</taxon>
        <taxon>Flagellimonas</taxon>
    </lineage>
</organism>
<evidence type="ECO:0000256" key="1">
    <source>
        <dbReference type="SAM" id="SignalP"/>
    </source>
</evidence>
<dbReference type="EMBL" id="FQWL01000001">
    <property type="protein sequence ID" value="SHG30031.1"/>
    <property type="molecule type" value="Genomic_DNA"/>
</dbReference>
<evidence type="ECO:0008006" key="4">
    <source>
        <dbReference type="Google" id="ProtNLM"/>
    </source>
</evidence>
<evidence type="ECO:0000313" key="3">
    <source>
        <dbReference type="Proteomes" id="UP000184532"/>
    </source>
</evidence>
<evidence type="ECO:0000313" key="2">
    <source>
        <dbReference type="EMBL" id="SHG30031.1"/>
    </source>
</evidence>
<dbReference type="PROSITE" id="PS51257">
    <property type="entry name" value="PROKAR_LIPOPROTEIN"/>
    <property type="match status" value="1"/>
</dbReference>